<evidence type="ECO:0000313" key="1">
    <source>
        <dbReference type="EMBL" id="VEP15642.1"/>
    </source>
</evidence>
<dbReference type="Pfam" id="PF08869">
    <property type="entry name" value="XisI"/>
    <property type="match status" value="1"/>
</dbReference>
<reference evidence="1 2" key="1">
    <citation type="submission" date="2019-01" db="EMBL/GenBank/DDBJ databases">
        <authorList>
            <person name="Brito A."/>
        </authorList>
    </citation>
    <scope>NUCLEOTIDE SEQUENCE [LARGE SCALE GENOMIC DNA]</scope>
    <source>
        <strain evidence="1">1</strain>
    </source>
</reference>
<dbReference type="SUPFAM" id="SSF143847">
    <property type="entry name" value="XisI-like"/>
    <property type="match status" value="1"/>
</dbReference>
<sequence>MDNLSINKGEIIEKLLTEYAEFLEGSDLTVQPETERTKIELILDRENNRYLLVETGWLSEQRIYGVLIHIDIIDNKLWIQRDGTEEGIADELANMGIPKENIVLAYKSLPRRQITEFAVS</sequence>
<dbReference type="Gene3D" id="3.30.310.110">
    <property type="entry name" value="XisI-like"/>
    <property type="match status" value="1"/>
</dbReference>
<dbReference type="AlphaFoldDB" id="A0A563VW23"/>
<dbReference type="Proteomes" id="UP000320055">
    <property type="component" value="Unassembled WGS sequence"/>
</dbReference>
<name>A0A563VW23_9CYAN</name>
<dbReference type="CDD" id="cd16382">
    <property type="entry name" value="XisI-like"/>
    <property type="match status" value="1"/>
</dbReference>
<gene>
    <name evidence="1" type="ORF">H1P_3550005</name>
</gene>
<dbReference type="InterPro" id="IPR035943">
    <property type="entry name" value="XisI-like_sf"/>
</dbReference>
<dbReference type="InterPro" id="IPR014968">
    <property type="entry name" value="XisI"/>
</dbReference>
<evidence type="ECO:0000313" key="2">
    <source>
        <dbReference type="Proteomes" id="UP000320055"/>
    </source>
</evidence>
<dbReference type="RefSeq" id="WP_144874428.1">
    <property type="nucleotide sequence ID" value="NZ_LR214091.1"/>
</dbReference>
<dbReference type="EMBL" id="CAACVJ010000285">
    <property type="protein sequence ID" value="VEP15642.1"/>
    <property type="molecule type" value="Genomic_DNA"/>
</dbReference>
<dbReference type="OrthoDB" id="467081at2"/>
<accession>A0A563VW23</accession>
<protein>
    <submittedName>
        <fullName evidence="1">FdxN element excision controlling factor protein like</fullName>
    </submittedName>
</protein>
<proteinExistence type="predicted"/>
<keyword evidence="2" id="KW-1185">Reference proteome</keyword>
<organism evidence="1 2">
    <name type="scientific">Hyella patelloides LEGE 07179</name>
    <dbReference type="NCBI Taxonomy" id="945734"/>
    <lineage>
        <taxon>Bacteria</taxon>
        <taxon>Bacillati</taxon>
        <taxon>Cyanobacteriota</taxon>
        <taxon>Cyanophyceae</taxon>
        <taxon>Pleurocapsales</taxon>
        <taxon>Hyellaceae</taxon>
        <taxon>Hyella</taxon>
    </lineage>
</organism>